<dbReference type="EMBL" id="CP002364">
    <property type="protein sequence ID" value="ADW16597.1"/>
    <property type="molecule type" value="Genomic_DNA"/>
</dbReference>
<proteinExistence type="predicted"/>
<dbReference type="AlphaFoldDB" id="A0A7U4DN20"/>
<evidence type="ECO:0000313" key="1">
    <source>
        <dbReference type="EMBL" id="ADW16597.1"/>
    </source>
</evidence>
<sequence length="67" mass="7667">MPTITSTDEPTIKKLKYALTRQVPDMMSGFTIHTNYGDIQIGSDYAEAFRNLTADILQYELNKLRIL</sequence>
<dbReference type="KEGG" id="dpr:Despr_0415"/>
<accession>A0A7U4DN20</accession>
<protein>
    <submittedName>
        <fullName evidence="1">Uncharacterized protein</fullName>
    </submittedName>
</protein>
<keyword evidence="2" id="KW-1185">Reference proteome</keyword>
<evidence type="ECO:0000313" key="2">
    <source>
        <dbReference type="Proteomes" id="UP000006365"/>
    </source>
</evidence>
<dbReference type="RefSeq" id="WP_015723144.1">
    <property type="nucleotide sequence ID" value="NC_014972.1"/>
</dbReference>
<gene>
    <name evidence="1" type="ordered locus">Despr_0415</name>
</gene>
<name>A0A7U4DN20_DESPD</name>
<reference evidence="1 2" key="1">
    <citation type="journal article" date="2011" name="Stand. Genomic Sci.">
        <title>Complete genome sequence of Desulfobulbus propionicus type strain (1pr3).</title>
        <authorList>
            <person name="Pagani I."/>
            <person name="Lapidus A."/>
            <person name="Nolan M."/>
            <person name="Lucas S."/>
            <person name="Hammon N."/>
            <person name="Deshpande S."/>
            <person name="Cheng J.F."/>
            <person name="Chertkov O."/>
            <person name="Davenport K."/>
            <person name="Tapia R."/>
            <person name="Han C."/>
            <person name="Goodwin L."/>
            <person name="Pitluck S."/>
            <person name="Liolios K."/>
            <person name="Mavromatis K."/>
            <person name="Ivanova N."/>
            <person name="Mikhailova N."/>
            <person name="Pati A."/>
            <person name="Chen A."/>
            <person name="Palaniappan K."/>
            <person name="Land M."/>
            <person name="Hauser L."/>
            <person name="Chang Y.J."/>
            <person name="Jeffries C.D."/>
            <person name="Detter J.C."/>
            <person name="Brambilla E."/>
            <person name="Kannan K.P."/>
            <person name="Djao O.D."/>
            <person name="Rohde M."/>
            <person name="Pukall R."/>
            <person name="Spring S."/>
            <person name="Goker M."/>
            <person name="Sikorski J."/>
            <person name="Woyke T."/>
            <person name="Bristow J."/>
            <person name="Eisen J.A."/>
            <person name="Markowitz V."/>
            <person name="Hugenholtz P."/>
            <person name="Kyrpides N.C."/>
            <person name="Klenk H.P."/>
        </authorList>
    </citation>
    <scope>NUCLEOTIDE SEQUENCE [LARGE SCALE GENOMIC DNA]</scope>
    <source>
        <strain evidence="2">ATCC 33891 / DSM 2032 / 1pr3</strain>
    </source>
</reference>
<dbReference type="Proteomes" id="UP000006365">
    <property type="component" value="Chromosome"/>
</dbReference>
<organism evidence="1 2">
    <name type="scientific">Desulfobulbus propionicus (strain ATCC 33891 / DSM 2032 / VKM B-1956 / 1pr3)</name>
    <dbReference type="NCBI Taxonomy" id="577650"/>
    <lineage>
        <taxon>Bacteria</taxon>
        <taxon>Pseudomonadati</taxon>
        <taxon>Thermodesulfobacteriota</taxon>
        <taxon>Desulfobulbia</taxon>
        <taxon>Desulfobulbales</taxon>
        <taxon>Desulfobulbaceae</taxon>
        <taxon>Desulfobulbus</taxon>
    </lineage>
</organism>